<name>A0A1Y2BGU5_9TREE</name>
<evidence type="ECO:0000313" key="3">
    <source>
        <dbReference type="Proteomes" id="UP000193986"/>
    </source>
</evidence>
<protein>
    <submittedName>
        <fullName evidence="2">Uncharacterized protein</fullName>
    </submittedName>
</protein>
<sequence>MKSVFAYLNIFISTLVVSVYGKYADKVSASEVSLATRLDDFVSNNPNTYQFIALASNGSVVAQSLWVNDTIAFEAFFTNTETLDAYIKSNQIAGYQAAVTSGYDTPSLEEIQAYRYDVDDLLKRTNTPSHPDSEPRDNGRLADCGQPCSAGSDCPGRCPDCELLDGERVCIRANKDSSYNVNDLSKRTAQSIAPAMMIAEEETALIAGTLVLREDMSVILFTRGKSLDPFPSPGAMDVSKADRGVVMLLANPIATVARPVYIATVTLFMKSTVRIEQ</sequence>
<evidence type="ECO:0000313" key="2">
    <source>
        <dbReference type="EMBL" id="ORY34004.1"/>
    </source>
</evidence>
<dbReference type="Proteomes" id="UP000193986">
    <property type="component" value="Unassembled WGS sequence"/>
</dbReference>
<comment type="caution">
    <text evidence="2">The sequence shown here is derived from an EMBL/GenBank/DDBJ whole genome shotgun (WGS) entry which is preliminary data.</text>
</comment>
<dbReference type="AlphaFoldDB" id="A0A1Y2BGU5"/>
<feature type="chain" id="PRO_5010989672" evidence="1">
    <location>
        <begin position="22"/>
        <end position="277"/>
    </location>
</feature>
<dbReference type="EMBL" id="MCFC01000004">
    <property type="protein sequence ID" value="ORY34004.1"/>
    <property type="molecule type" value="Genomic_DNA"/>
</dbReference>
<evidence type="ECO:0000256" key="1">
    <source>
        <dbReference type="SAM" id="SignalP"/>
    </source>
</evidence>
<dbReference type="InParanoid" id="A0A1Y2BGU5"/>
<keyword evidence="1" id="KW-0732">Signal</keyword>
<gene>
    <name evidence="2" type="ORF">BCR39DRAFT_503679</name>
</gene>
<accession>A0A1Y2BGU5</accession>
<organism evidence="2 3">
    <name type="scientific">Naematelia encephala</name>
    <dbReference type="NCBI Taxonomy" id="71784"/>
    <lineage>
        <taxon>Eukaryota</taxon>
        <taxon>Fungi</taxon>
        <taxon>Dikarya</taxon>
        <taxon>Basidiomycota</taxon>
        <taxon>Agaricomycotina</taxon>
        <taxon>Tremellomycetes</taxon>
        <taxon>Tremellales</taxon>
        <taxon>Naemateliaceae</taxon>
        <taxon>Naematelia</taxon>
    </lineage>
</organism>
<feature type="signal peptide" evidence="1">
    <location>
        <begin position="1"/>
        <end position="21"/>
    </location>
</feature>
<reference evidence="2 3" key="1">
    <citation type="submission" date="2016-07" db="EMBL/GenBank/DDBJ databases">
        <title>Pervasive Adenine N6-methylation of Active Genes in Fungi.</title>
        <authorList>
            <consortium name="DOE Joint Genome Institute"/>
            <person name="Mondo S.J."/>
            <person name="Dannebaum R.O."/>
            <person name="Kuo R.C."/>
            <person name="Labutti K."/>
            <person name="Haridas S."/>
            <person name="Kuo A."/>
            <person name="Salamov A."/>
            <person name="Ahrendt S.R."/>
            <person name="Lipzen A."/>
            <person name="Sullivan W."/>
            <person name="Andreopoulos W.B."/>
            <person name="Clum A."/>
            <person name="Lindquist E."/>
            <person name="Daum C."/>
            <person name="Ramamoorthy G.K."/>
            <person name="Gryganskyi A."/>
            <person name="Culley D."/>
            <person name="Magnuson J.K."/>
            <person name="James T.Y."/>
            <person name="O'Malley M.A."/>
            <person name="Stajich J.E."/>
            <person name="Spatafora J.W."/>
            <person name="Visel A."/>
            <person name="Grigoriev I.V."/>
        </authorList>
    </citation>
    <scope>NUCLEOTIDE SEQUENCE [LARGE SCALE GENOMIC DNA]</scope>
    <source>
        <strain evidence="2 3">68-887.2</strain>
    </source>
</reference>
<proteinExistence type="predicted"/>
<keyword evidence="3" id="KW-1185">Reference proteome</keyword>